<gene>
    <name evidence="2" type="ORF">SAMN02745136_03290</name>
</gene>
<keyword evidence="3" id="KW-1185">Reference proteome</keyword>
<evidence type="ECO:0000313" key="3">
    <source>
        <dbReference type="Proteomes" id="UP000184386"/>
    </source>
</evidence>
<dbReference type="Proteomes" id="UP000184386">
    <property type="component" value="Unassembled WGS sequence"/>
</dbReference>
<reference evidence="2 3" key="1">
    <citation type="submission" date="2016-11" db="EMBL/GenBank/DDBJ databases">
        <authorList>
            <person name="Jaros S."/>
            <person name="Januszkiewicz K."/>
            <person name="Wedrychowicz H."/>
        </authorList>
    </citation>
    <scope>NUCLEOTIDE SEQUENCE [LARGE SCALE GENOMIC DNA]</scope>
    <source>
        <strain evidence="2 3">DSM 15929</strain>
    </source>
</reference>
<dbReference type="EMBL" id="FRAC01000017">
    <property type="protein sequence ID" value="SHK76721.1"/>
    <property type="molecule type" value="Genomic_DNA"/>
</dbReference>
<dbReference type="InterPro" id="IPR013022">
    <property type="entry name" value="Xyl_isomerase-like_TIM-brl"/>
</dbReference>
<dbReference type="STRING" id="1121322.SAMN02745136_03290"/>
<dbReference type="SUPFAM" id="SSF51658">
    <property type="entry name" value="Xylose isomerase-like"/>
    <property type="match status" value="1"/>
</dbReference>
<dbReference type="Pfam" id="PF01261">
    <property type="entry name" value="AP_endonuc_2"/>
    <property type="match status" value="1"/>
</dbReference>
<dbReference type="InterPro" id="IPR050312">
    <property type="entry name" value="IolE/XylAMocC-like"/>
</dbReference>
<protein>
    <submittedName>
        <fullName evidence="2">Sugar phosphate isomerase/epimerase</fullName>
    </submittedName>
</protein>
<accession>A0A1M6V5R8</accession>
<dbReference type="RefSeq" id="WP_073277901.1">
    <property type="nucleotide sequence ID" value="NZ_FRAC01000017.1"/>
</dbReference>
<dbReference type="Gene3D" id="3.20.20.150">
    <property type="entry name" value="Divalent-metal-dependent TIM barrel enzymes"/>
    <property type="match status" value="1"/>
</dbReference>
<organism evidence="2 3">
    <name type="scientific">Anaerocolumna jejuensis DSM 15929</name>
    <dbReference type="NCBI Taxonomy" id="1121322"/>
    <lineage>
        <taxon>Bacteria</taxon>
        <taxon>Bacillati</taxon>
        <taxon>Bacillota</taxon>
        <taxon>Clostridia</taxon>
        <taxon>Lachnospirales</taxon>
        <taxon>Lachnospiraceae</taxon>
        <taxon>Anaerocolumna</taxon>
    </lineage>
</organism>
<sequence>MEISIQLYSVHTETEKDFKTAVARTADIGFQGVEFAGYGGLSAEEMGAFLKEKNLYSVGAHVGVESFKNNFLEELAYHKAIGSKYIICPYASMETAEEVKEMAEVLNNAAKLAEGSGIKVGYHNHAHEFRRLDGKYALDLLAELTREDVILELDVFWAAYANVEPVSYIEKSGKKIELIHMKQINKAKENVDMPEGSIDMKAVQEAAKFAAYFVLEHEDYDKPIWDSIRNDYEFLKEL</sequence>
<feature type="domain" description="Xylose isomerase-like TIM barrel" evidence="1">
    <location>
        <begin position="23"/>
        <end position="237"/>
    </location>
</feature>
<proteinExistence type="predicted"/>
<evidence type="ECO:0000313" key="2">
    <source>
        <dbReference type="EMBL" id="SHK76721.1"/>
    </source>
</evidence>
<dbReference type="GO" id="GO:0016853">
    <property type="term" value="F:isomerase activity"/>
    <property type="evidence" value="ECO:0007669"/>
    <property type="project" value="UniProtKB-KW"/>
</dbReference>
<dbReference type="PANTHER" id="PTHR12110">
    <property type="entry name" value="HYDROXYPYRUVATE ISOMERASE"/>
    <property type="match status" value="1"/>
</dbReference>
<dbReference type="InterPro" id="IPR036237">
    <property type="entry name" value="Xyl_isomerase-like_sf"/>
</dbReference>
<name>A0A1M6V5R8_9FIRM</name>
<dbReference type="AlphaFoldDB" id="A0A1M6V5R8"/>
<dbReference type="OrthoDB" id="9798407at2"/>
<evidence type="ECO:0000259" key="1">
    <source>
        <dbReference type="Pfam" id="PF01261"/>
    </source>
</evidence>
<keyword evidence="2" id="KW-0413">Isomerase</keyword>
<dbReference type="PANTHER" id="PTHR12110:SF41">
    <property type="entry name" value="INOSOSE DEHYDRATASE"/>
    <property type="match status" value="1"/>
</dbReference>